<keyword evidence="8" id="KW-1185">Reference proteome</keyword>
<evidence type="ECO:0000313" key="7">
    <source>
        <dbReference type="EMBL" id="MDT0317035.1"/>
    </source>
</evidence>
<keyword evidence="5" id="KW-0449">Lipoprotein</keyword>
<proteinExistence type="predicted"/>
<dbReference type="RefSeq" id="WP_311594761.1">
    <property type="nucleotide sequence ID" value="NZ_JAVREM010000001.1"/>
</dbReference>
<comment type="caution">
    <text evidence="7">The sequence shown here is derived from an EMBL/GenBank/DDBJ whole genome shotgun (WGS) entry which is preliminary data.</text>
</comment>
<dbReference type="SUPFAM" id="SSF53850">
    <property type="entry name" value="Periplasmic binding protein-like II"/>
    <property type="match status" value="1"/>
</dbReference>
<dbReference type="EMBL" id="JAVREM010000001">
    <property type="protein sequence ID" value="MDT0317035.1"/>
    <property type="molecule type" value="Genomic_DNA"/>
</dbReference>
<evidence type="ECO:0000256" key="5">
    <source>
        <dbReference type="ARBA" id="ARBA00023288"/>
    </source>
</evidence>
<dbReference type="InterPro" id="IPR050490">
    <property type="entry name" value="Bact_solute-bd_prot1"/>
</dbReference>
<evidence type="ECO:0000256" key="3">
    <source>
        <dbReference type="ARBA" id="ARBA00023136"/>
    </source>
</evidence>
<feature type="signal peptide" evidence="6">
    <location>
        <begin position="1"/>
        <end position="25"/>
    </location>
</feature>
<dbReference type="PANTHER" id="PTHR43649:SF33">
    <property type="entry name" value="POLYGALACTURONAN_RHAMNOGALACTURONAN-BINDING PROTEIN YTCQ"/>
    <property type="match status" value="1"/>
</dbReference>
<name>A0ABU2LHG5_9ACTN</name>
<sequence length="442" mass="47460">MPNRFRRPAFAGALCALALTNSACGGGGGDAGASSDGPVTVSFWGWANGHEALVDAFNASHDDIRIEYAKGTDATTMMQQLTNAFEAGDAPCLFQNSSEFVPSFLSDGMLADVTEYVEPHRDEFIESAYLGATVQGTAYGVPTSSAPAFTIYRADVFEEYGLQPPETWDDMIEAGRVLAEDGINITNYAGEDPSTLVTMAMQAGAHWYQIEGDAWKIDLLDPGSLRAAEIIQEIVDGGMHSSLTFADYAAVQRNYDQGGTVTRQISTWQMSGMVQNFTDSLGAWALAPWPTLAGEAPRTPAGTNNSGGVNLVTSQCEYPEQAAEAALWMSTDPEAVELMASPDTGNGLMPAVTNAGDYVDQTISEDLLGENYDAARQIVIDSLDTVTTDWTFGPNWTAMSTEMADGWARVITGEQTVVQLLEYMQEWTVNDLTSRGINVVTS</sequence>
<evidence type="ECO:0000256" key="4">
    <source>
        <dbReference type="ARBA" id="ARBA00023139"/>
    </source>
</evidence>
<gene>
    <name evidence="7" type="ORF">RNC47_01635</name>
</gene>
<evidence type="ECO:0000256" key="1">
    <source>
        <dbReference type="ARBA" id="ARBA00022475"/>
    </source>
</evidence>
<protein>
    <submittedName>
        <fullName evidence="7">Extracellular solute-binding protein</fullName>
    </submittedName>
</protein>
<dbReference type="InterPro" id="IPR006059">
    <property type="entry name" value="SBP"/>
</dbReference>
<evidence type="ECO:0000256" key="2">
    <source>
        <dbReference type="ARBA" id="ARBA00022729"/>
    </source>
</evidence>
<evidence type="ECO:0000256" key="6">
    <source>
        <dbReference type="SAM" id="SignalP"/>
    </source>
</evidence>
<organism evidence="7 8">
    <name type="scientific">Streptomyces millisiae</name>
    <dbReference type="NCBI Taxonomy" id="3075542"/>
    <lineage>
        <taxon>Bacteria</taxon>
        <taxon>Bacillati</taxon>
        <taxon>Actinomycetota</taxon>
        <taxon>Actinomycetes</taxon>
        <taxon>Kitasatosporales</taxon>
        <taxon>Streptomycetaceae</taxon>
        <taxon>Streptomyces</taxon>
    </lineage>
</organism>
<keyword evidence="3" id="KW-0472">Membrane</keyword>
<keyword evidence="1" id="KW-1003">Cell membrane</keyword>
<dbReference type="Gene3D" id="3.40.190.10">
    <property type="entry name" value="Periplasmic binding protein-like II"/>
    <property type="match status" value="1"/>
</dbReference>
<dbReference type="Pfam" id="PF01547">
    <property type="entry name" value="SBP_bac_1"/>
    <property type="match status" value="1"/>
</dbReference>
<feature type="chain" id="PRO_5045410576" evidence="6">
    <location>
        <begin position="26"/>
        <end position="442"/>
    </location>
</feature>
<reference evidence="8" key="1">
    <citation type="submission" date="2023-07" db="EMBL/GenBank/DDBJ databases">
        <title>30 novel species of actinomycetes from the DSMZ collection.</title>
        <authorList>
            <person name="Nouioui I."/>
        </authorList>
    </citation>
    <scope>NUCLEOTIDE SEQUENCE [LARGE SCALE GENOMIC DNA]</scope>
    <source>
        <strain evidence="8">DSM 44918</strain>
    </source>
</reference>
<evidence type="ECO:0000313" key="8">
    <source>
        <dbReference type="Proteomes" id="UP001183420"/>
    </source>
</evidence>
<accession>A0ABU2LHG5</accession>
<dbReference type="PANTHER" id="PTHR43649">
    <property type="entry name" value="ARABINOSE-BINDING PROTEIN-RELATED"/>
    <property type="match status" value="1"/>
</dbReference>
<dbReference type="Proteomes" id="UP001183420">
    <property type="component" value="Unassembled WGS sequence"/>
</dbReference>
<keyword evidence="4" id="KW-0564">Palmitate</keyword>
<keyword evidence="2 6" id="KW-0732">Signal</keyword>